<dbReference type="Proteomes" id="UP001558652">
    <property type="component" value="Unassembled WGS sequence"/>
</dbReference>
<evidence type="ECO:0000313" key="2">
    <source>
        <dbReference type="Proteomes" id="UP001558652"/>
    </source>
</evidence>
<dbReference type="InterPro" id="IPR018881">
    <property type="entry name" value="C2orf69_mit"/>
</dbReference>
<keyword evidence="2" id="KW-1185">Reference proteome</keyword>
<dbReference type="EMBL" id="JBFDAA010000012">
    <property type="protein sequence ID" value="KAL1123219.1"/>
    <property type="molecule type" value="Genomic_DNA"/>
</dbReference>
<dbReference type="AlphaFoldDB" id="A0ABD0Y855"/>
<organism evidence="1 2">
    <name type="scientific">Ranatra chinensis</name>
    <dbReference type="NCBI Taxonomy" id="642074"/>
    <lineage>
        <taxon>Eukaryota</taxon>
        <taxon>Metazoa</taxon>
        <taxon>Ecdysozoa</taxon>
        <taxon>Arthropoda</taxon>
        <taxon>Hexapoda</taxon>
        <taxon>Insecta</taxon>
        <taxon>Pterygota</taxon>
        <taxon>Neoptera</taxon>
        <taxon>Paraneoptera</taxon>
        <taxon>Hemiptera</taxon>
        <taxon>Heteroptera</taxon>
        <taxon>Panheteroptera</taxon>
        <taxon>Nepomorpha</taxon>
        <taxon>Nepidae</taxon>
        <taxon>Ranatrinae</taxon>
        <taxon>Ranatra</taxon>
    </lineage>
</organism>
<feature type="non-terminal residue" evidence="1">
    <location>
        <position position="1"/>
    </location>
</feature>
<evidence type="ECO:0000313" key="1">
    <source>
        <dbReference type="EMBL" id="KAL1123219.1"/>
    </source>
</evidence>
<dbReference type="PANTHER" id="PTHR31296">
    <property type="entry name" value="UPF0565 PROTEIN C2ORF69"/>
    <property type="match status" value="1"/>
</dbReference>
<name>A0ABD0Y855_9HEMI</name>
<comment type="caution">
    <text evidence="1">The sequence shown here is derived from an EMBL/GenBank/DDBJ whole genome shotgun (WGS) entry which is preliminary data.</text>
</comment>
<dbReference type="PANTHER" id="PTHR31296:SF1">
    <property type="entry name" value="MITOCHONDRIAL PROTEIN C2ORF69"/>
    <property type="match status" value="1"/>
</dbReference>
<protein>
    <submittedName>
        <fullName evidence="1">Uncharacterized protein</fullName>
    </submittedName>
</protein>
<dbReference type="Pfam" id="PF10561">
    <property type="entry name" value="C2orf69"/>
    <property type="match status" value="2"/>
</dbReference>
<accession>A0ABD0Y855</accession>
<sequence>TGPVRLKDVAGFSGRTNDVVYCPPLSPTFQPSTSQSVVVYFGGDVQDFPENMNVQRDNAHYIKWNLEAMATILGENFTHEHIVIIRPSRMEFRMFSCFDNFVPSDNMGSPEHTPNHNALNHLQSLLCTISNVLSDNVCKRELLRLDRARIMVVGFSKGCVVLNQLVYEFHYLSTLMPDDSTLMHFVRRISDMFWLDGGHAGGKNTWITSRSLLETLTRLCISIHVHVTPYQVGDEKRPWIRREEKAFSDMLQKLGAPINRTLHFEGQASLLSHFQLLSEFIKSPSPNK</sequence>
<reference evidence="1 2" key="1">
    <citation type="submission" date="2024-07" db="EMBL/GenBank/DDBJ databases">
        <title>Chromosome-level genome assembly of the water stick insect Ranatra chinensis (Heteroptera: Nepidae).</title>
        <authorList>
            <person name="Liu X."/>
        </authorList>
    </citation>
    <scope>NUCLEOTIDE SEQUENCE [LARGE SCALE GENOMIC DNA]</scope>
    <source>
        <strain evidence="1">Cailab_2021Rc</strain>
        <tissue evidence="1">Muscle</tissue>
    </source>
</reference>
<proteinExistence type="predicted"/>
<gene>
    <name evidence="1" type="ORF">AAG570_002306</name>
</gene>